<comment type="caution">
    <text evidence="6">The sequence shown here is derived from an EMBL/GenBank/DDBJ whole genome shotgun (WGS) entry which is preliminary data.</text>
</comment>
<dbReference type="InterPro" id="IPR039651">
    <property type="entry name" value="FixC-like"/>
</dbReference>
<dbReference type="SUPFAM" id="SSF51905">
    <property type="entry name" value="FAD/NAD(P)-binding domain"/>
    <property type="match status" value="1"/>
</dbReference>
<dbReference type="EMBL" id="JAVLVT010000005">
    <property type="protein sequence ID" value="MDS1270924.1"/>
    <property type="molecule type" value="Genomic_DNA"/>
</dbReference>
<dbReference type="PANTHER" id="PTHR43624:SF2">
    <property type="entry name" value="ELECTRON TRANSFER FLAVOPROTEIN-QUINONE OXIDOREDUCTASE YDIS-RELATED"/>
    <property type="match status" value="1"/>
</dbReference>
<reference evidence="7" key="1">
    <citation type="submission" date="2023-07" db="EMBL/GenBank/DDBJ databases">
        <title>Novel species in the genus Lipingzhangella isolated from Sambhar Salt Lake.</title>
        <authorList>
            <person name="Jiya N."/>
            <person name="Kajale S."/>
            <person name="Sharma A."/>
        </authorList>
    </citation>
    <scope>NUCLEOTIDE SEQUENCE [LARGE SCALE GENOMIC DNA]</scope>
    <source>
        <strain evidence="7">LS1_29</strain>
    </source>
</reference>
<accession>A0ABU2H7V6</accession>
<dbReference type="InterPro" id="IPR036188">
    <property type="entry name" value="FAD/NAD-bd_sf"/>
</dbReference>
<sequence length="434" mass="45961">MTRFDVVVVGAGPAGAAAALTAARAGASVLLVERGPYPGAKNVHGGVLYGRVLNDLVPRWWEQAPLQRWVTRRSAMVLSGSQSLTVDYRTDAWAEPPYNGVTVYRSEFDPWLAAEAERAGARLVCSTTVTGLLRDRNGHTYGVTTDREDGEIACSTVIAADGVNSLLAREAGLYPHFDAANLALGAKEVLALPRDEIERRFALTGREGTDIEIIGGLGDVSGRAFLHTHLETVAVGVVVPVTTLTAAGLRPEELIGRVKAHPALTPYLRDAELKEYSAHMVPADRGGAATAPRLAGPGILVCGDAAGLNLAAGPWQEGVNLAIGSGSLAGSVAAQATGPGPTSRRELDAYPRRLNQSFVQADRRRLASTAQALSSERAQHTYPALLCEVAERLLTNTNPAPKRGLSTVLRETAAAHGTRLRDLARDVWALLRAT</sequence>
<dbReference type="SUPFAM" id="SSF54373">
    <property type="entry name" value="FAD-linked reductases, C-terminal domain"/>
    <property type="match status" value="1"/>
</dbReference>
<evidence type="ECO:0000313" key="6">
    <source>
        <dbReference type="EMBL" id="MDS1270924.1"/>
    </source>
</evidence>
<evidence type="ECO:0000256" key="3">
    <source>
        <dbReference type="ARBA" id="ARBA00022630"/>
    </source>
</evidence>
<keyword evidence="7" id="KW-1185">Reference proteome</keyword>
<proteinExistence type="inferred from homology"/>
<evidence type="ECO:0000313" key="7">
    <source>
        <dbReference type="Proteomes" id="UP001250214"/>
    </source>
</evidence>
<name>A0ABU2H7V6_9ACTN</name>
<keyword evidence="5" id="KW-0560">Oxidoreductase</keyword>
<keyword evidence="3" id="KW-0285">Flavoprotein</keyword>
<evidence type="ECO:0000256" key="1">
    <source>
        <dbReference type="ARBA" id="ARBA00001974"/>
    </source>
</evidence>
<protein>
    <submittedName>
        <fullName evidence="6">FAD-dependent oxidoreductase</fullName>
    </submittedName>
</protein>
<dbReference type="Pfam" id="PF12831">
    <property type="entry name" value="FAD_oxidored"/>
    <property type="match status" value="1"/>
</dbReference>
<comment type="similarity">
    <text evidence="2">Belongs to the ETF-QO/FixC family.</text>
</comment>
<evidence type="ECO:0000256" key="5">
    <source>
        <dbReference type="ARBA" id="ARBA00023002"/>
    </source>
</evidence>
<evidence type="ECO:0000256" key="2">
    <source>
        <dbReference type="ARBA" id="ARBA00006796"/>
    </source>
</evidence>
<comment type="cofactor">
    <cofactor evidence="1">
        <name>FAD</name>
        <dbReference type="ChEBI" id="CHEBI:57692"/>
    </cofactor>
</comment>
<dbReference type="PRINTS" id="PR00420">
    <property type="entry name" value="RNGMNOXGNASE"/>
</dbReference>
<dbReference type="Gene3D" id="3.50.50.60">
    <property type="entry name" value="FAD/NAD(P)-binding domain"/>
    <property type="match status" value="1"/>
</dbReference>
<organism evidence="6 7">
    <name type="scientific">Lipingzhangella rawalii</name>
    <dbReference type="NCBI Taxonomy" id="2055835"/>
    <lineage>
        <taxon>Bacteria</taxon>
        <taxon>Bacillati</taxon>
        <taxon>Actinomycetota</taxon>
        <taxon>Actinomycetes</taxon>
        <taxon>Streptosporangiales</taxon>
        <taxon>Nocardiopsidaceae</taxon>
        <taxon>Lipingzhangella</taxon>
    </lineage>
</organism>
<dbReference type="Proteomes" id="UP001250214">
    <property type="component" value="Unassembled WGS sequence"/>
</dbReference>
<evidence type="ECO:0000256" key="4">
    <source>
        <dbReference type="ARBA" id="ARBA00022827"/>
    </source>
</evidence>
<dbReference type="PANTHER" id="PTHR43624">
    <property type="entry name" value="ELECTRON TRANSFER FLAVOPROTEIN-QUINONE OXIDOREDUCTASE YDIS-RELATED"/>
    <property type="match status" value="1"/>
</dbReference>
<keyword evidence="4" id="KW-0274">FAD</keyword>
<dbReference type="RefSeq" id="WP_310912478.1">
    <property type="nucleotide sequence ID" value="NZ_JAVLVT010000005.1"/>
</dbReference>
<gene>
    <name evidence="6" type="ORF">RIF23_11505</name>
</gene>